<dbReference type="InterPro" id="IPR004547">
    <property type="entry name" value="Glucosamine6P_isomerase"/>
</dbReference>
<organism evidence="5 6">
    <name type="scientific">Corynebacterium lipophilum</name>
    <dbReference type="NCBI Taxonomy" id="2804918"/>
    <lineage>
        <taxon>Bacteria</taxon>
        <taxon>Bacillati</taxon>
        <taxon>Actinomycetota</taxon>
        <taxon>Actinomycetes</taxon>
        <taxon>Mycobacteriales</taxon>
        <taxon>Corynebacteriaceae</taxon>
        <taxon>Corynebacterium</taxon>
    </lineage>
</organism>
<dbReference type="InterPro" id="IPR037171">
    <property type="entry name" value="NagB/RpiA_transferase-like"/>
</dbReference>
<sequence>MEIFIRRTANEIGDFAANMIEPFVKQGATLGLATGSTPSPTYQALIRKHREEGLSFADCDAFLLDEYYGIDQHHEQSYWSTIRRELTASIDIDDAAVHSLSSSAADPEQEAATYESMMKDAGGVDIQLLGIGANGHIAFNEPTSSLSSRTRLIDLRPRTIADNARFFDSEDEVPRQAMTQGIGTILEAKKILLIATGAAKAEAVQAMIEGPLSSFCPASSLQMHNDVCILLDEAAASGLGDVEFYKEIDAYWR</sequence>
<dbReference type="GO" id="GO:0019262">
    <property type="term" value="P:N-acetylneuraminate catabolic process"/>
    <property type="evidence" value="ECO:0007669"/>
    <property type="project" value="UniProtKB-UniRule"/>
</dbReference>
<comment type="caution">
    <text evidence="5">The sequence shown here is derived from an EMBL/GenBank/DDBJ whole genome shotgun (WGS) entry which is preliminary data.</text>
</comment>
<dbReference type="GO" id="GO:0042802">
    <property type="term" value="F:identical protein binding"/>
    <property type="evidence" value="ECO:0007669"/>
    <property type="project" value="TreeGrafter"/>
</dbReference>
<dbReference type="GO" id="GO:0004342">
    <property type="term" value="F:glucosamine-6-phosphate deaminase activity"/>
    <property type="evidence" value="ECO:0007669"/>
    <property type="project" value="UniProtKB-UniRule"/>
</dbReference>
<protein>
    <recommendedName>
        <fullName evidence="3">Glucosamine-6-phosphate deaminase</fullName>
        <ecNumber evidence="3">3.5.99.6</ecNumber>
    </recommendedName>
    <alternativeName>
        <fullName evidence="3">GlcN6P deaminase</fullName>
        <shortName evidence="3">GNPDA</shortName>
    </alternativeName>
    <alternativeName>
        <fullName evidence="3">Glucosamine-6-phosphate isomerase</fullName>
    </alternativeName>
</protein>
<accession>A0AAW5HT42</accession>
<dbReference type="Proteomes" id="UP001205920">
    <property type="component" value="Unassembled WGS sequence"/>
</dbReference>
<evidence type="ECO:0000313" key="5">
    <source>
        <dbReference type="EMBL" id="MCO6393557.1"/>
    </source>
</evidence>
<dbReference type="EC" id="3.5.99.6" evidence="3"/>
<dbReference type="GO" id="GO:0006043">
    <property type="term" value="P:glucosamine catabolic process"/>
    <property type="evidence" value="ECO:0007669"/>
    <property type="project" value="TreeGrafter"/>
</dbReference>
<dbReference type="NCBIfam" id="TIGR00502">
    <property type="entry name" value="nagB"/>
    <property type="match status" value="1"/>
</dbReference>
<proteinExistence type="inferred from homology"/>
<dbReference type="EMBL" id="JAEUWV010000001">
    <property type="protein sequence ID" value="MCO6393557.1"/>
    <property type="molecule type" value="Genomic_DNA"/>
</dbReference>
<gene>
    <name evidence="3 5" type="primary">nagB</name>
    <name evidence="5" type="ORF">JMN37_00935</name>
</gene>
<dbReference type="InterPro" id="IPR006148">
    <property type="entry name" value="Glc/Gal-6P_isomerase"/>
</dbReference>
<dbReference type="RefSeq" id="WP_252930831.1">
    <property type="nucleotide sequence ID" value="NZ_JAEUWV010000001.1"/>
</dbReference>
<feature type="active site" description="Proton acceptor; for enolization step" evidence="3">
    <location>
        <position position="65"/>
    </location>
</feature>
<dbReference type="Gene3D" id="3.40.50.1360">
    <property type="match status" value="1"/>
</dbReference>
<evidence type="ECO:0000256" key="1">
    <source>
        <dbReference type="ARBA" id="ARBA00022801"/>
    </source>
</evidence>
<evidence type="ECO:0000256" key="3">
    <source>
        <dbReference type="HAMAP-Rule" id="MF_01241"/>
    </source>
</evidence>
<evidence type="ECO:0000313" key="6">
    <source>
        <dbReference type="Proteomes" id="UP001205920"/>
    </source>
</evidence>
<keyword evidence="6" id="KW-1185">Reference proteome</keyword>
<dbReference type="InterPro" id="IPR018321">
    <property type="entry name" value="Glucosamine6P_isomerase_CS"/>
</dbReference>
<comment type="caution">
    <text evidence="3">Lacks conserved residue(s) required for the propagation of feature annotation.</text>
</comment>
<dbReference type="GO" id="GO:0005737">
    <property type="term" value="C:cytoplasm"/>
    <property type="evidence" value="ECO:0007669"/>
    <property type="project" value="TreeGrafter"/>
</dbReference>
<evidence type="ECO:0000256" key="2">
    <source>
        <dbReference type="ARBA" id="ARBA00023277"/>
    </source>
</evidence>
<keyword evidence="1 3" id="KW-0378">Hydrolase</keyword>
<dbReference type="SUPFAM" id="SSF100950">
    <property type="entry name" value="NagB/RpiA/CoA transferase-like"/>
    <property type="match status" value="1"/>
</dbReference>
<dbReference type="PANTHER" id="PTHR11280">
    <property type="entry name" value="GLUCOSAMINE-6-PHOSPHATE ISOMERASE"/>
    <property type="match status" value="1"/>
</dbReference>
<name>A0AAW5HT42_9CORY</name>
<comment type="similarity">
    <text evidence="3">Belongs to the glucosamine/galactosamine-6-phosphate isomerase family. NagB subfamily.</text>
</comment>
<dbReference type="GO" id="GO:0005975">
    <property type="term" value="P:carbohydrate metabolic process"/>
    <property type="evidence" value="ECO:0007669"/>
    <property type="project" value="InterPro"/>
</dbReference>
<evidence type="ECO:0000259" key="4">
    <source>
        <dbReference type="Pfam" id="PF01182"/>
    </source>
</evidence>
<dbReference type="GO" id="GO:0006046">
    <property type="term" value="P:N-acetylglucosamine catabolic process"/>
    <property type="evidence" value="ECO:0007669"/>
    <property type="project" value="UniProtKB-UniRule"/>
</dbReference>
<dbReference type="PROSITE" id="PS01161">
    <property type="entry name" value="GLC_GALNAC_ISOMERASE"/>
    <property type="match status" value="1"/>
</dbReference>
<reference evidence="5 6" key="1">
    <citation type="submission" date="2021-01" db="EMBL/GenBank/DDBJ databases">
        <title>Identification and Characterization of Corynebacterium sp.</title>
        <authorList>
            <person name="Luo Q."/>
            <person name="Qu P."/>
            <person name="Chen Q."/>
        </authorList>
    </citation>
    <scope>NUCLEOTIDE SEQUENCE [LARGE SCALE GENOMIC DNA]</scope>
    <source>
        <strain evidence="5 6">MC-18</strain>
    </source>
</reference>
<comment type="catalytic activity">
    <reaction evidence="3">
        <text>alpha-D-glucosamine 6-phosphate + H2O = beta-D-fructose 6-phosphate + NH4(+)</text>
        <dbReference type="Rhea" id="RHEA:12172"/>
        <dbReference type="ChEBI" id="CHEBI:15377"/>
        <dbReference type="ChEBI" id="CHEBI:28938"/>
        <dbReference type="ChEBI" id="CHEBI:57634"/>
        <dbReference type="ChEBI" id="CHEBI:75989"/>
        <dbReference type="EC" id="3.5.99.6"/>
    </reaction>
</comment>
<dbReference type="Pfam" id="PF01182">
    <property type="entry name" value="Glucosamine_iso"/>
    <property type="match status" value="1"/>
</dbReference>
<feature type="active site" description="For ring-opening step" evidence="3">
    <location>
        <position position="141"/>
    </location>
</feature>
<comment type="function">
    <text evidence="3">Catalyzes the reversible isomerization-deamination of glucosamine 6-phosphate (GlcN6P) to form fructose 6-phosphate (Fru6P) and ammonium ion.</text>
</comment>
<comment type="pathway">
    <text evidence="3">Amino-sugar metabolism; N-acetylneuraminate degradation; D-fructose 6-phosphate from N-acetylneuraminate: step 5/5.</text>
</comment>
<dbReference type="AlphaFoldDB" id="A0AAW5HT42"/>
<feature type="active site" description="Proton acceptor; for ring-opening step" evidence="3">
    <location>
        <position position="136"/>
    </location>
</feature>
<feature type="active site" description="For ring-opening step" evidence="3">
    <location>
        <position position="134"/>
    </location>
</feature>
<dbReference type="HAMAP" id="MF_01241">
    <property type="entry name" value="GlcN6P_deamin"/>
    <property type="match status" value="1"/>
</dbReference>
<dbReference type="CDD" id="cd01399">
    <property type="entry name" value="GlcN6P_deaminase"/>
    <property type="match status" value="1"/>
</dbReference>
<feature type="domain" description="Glucosamine/galactosamine-6-phosphate isomerase" evidence="4">
    <location>
        <begin position="8"/>
        <end position="224"/>
    </location>
</feature>
<dbReference type="PANTHER" id="PTHR11280:SF5">
    <property type="entry name" value="GLUCOSAMINE-6-PHOSPHATE ISOMERASE"/>
    <property type="match status" value="1"/>
</dbReference>
<keyword evidence="2 3" id="KW-0119">Carbohydrate metabolism</keyword>